<dbReference type="PANTHER" id="PTHR21137">
    <property type="entry name" value="ODORANT RECEPTOR"/>
    <property type="match status" value="1"/>
</dbReference>
<evidence type="ECO:0000256" key="9">
    <source>
        <dbReference type="ARBA" id="ARBA00023224"/>
    </source>
</evidence>
<keyword evidence="7 10" id="KW-0472">Membrane</keyword>
<feature type="coiled-coil region" evidence="11">
    <location>
        <begin position="86"/>
        <end position="113"/>
    </location>
</feature>
<evidence type="ECO:0000256" key="10">
    <source>
        <dbReference type="RuleBase" id="RU351113"/>
    </source>
</evidence>
<feature type="transmembrane region" description="Helical" evidence="10">
    <location>
        <begin position="175"/>
        <end position="205"/>
    </location>
</feature>
<keyword evidence="2" id="KW-1003">Cell membrane</keyword>
<keyword evidence="5 10" id="KW-0552">Olfaction</keyword>
<feature type="transmembrane region" description="Helical" evidence="10">
    <location>
        <begin position="294"/>
        <end position="312"/>
    </location>
</feature>
<proteinExistence type="inferred from homology"/>
<evidence type="ECO:0000256" key="5">
    <source>
        <dbReference type="ARBA" id="ARBA00022725"/>
    </source>
</evidence>
<dbReference type="AlphaFoldDB" id="A0A6G1LPT3"/>
<evidence type="ECO:0000313" key="13">
    <source>
        <dbReference type="Proteomes" id="UP000479987"/>
    </source>
</evidence>
<dbReference type="Pfam" id="PF02949">
    <property type="entry name" value="7tm_6"/>
    <property type="match status" value="1"/>
</dbReference>
<keyword evidence="4 10" id="KW-0812">Transmembrane</keyword>
<feature type="transmembrane region" description="Helical" evidence="10">
    <location>
        <begin position="61"/>
        <end position="80"/>
    </location>
</feature>
<dbReference type="Proteomes" id="UP000479987">
    <property type="component" value="Unassembled WGS sequence"/>
</dbReference>
<feature type="transmembrane region" description="Helical" evidence="10">
    <location>
        <begin position="332"/>
        <end position="349"/>
    </location>
</feature>
<evidence type="ECO:0000256" key="1">
    <source>
        <dbReference type="ARBA" id="ARBA00004651"/>
    </source>
</evidence>
<dbReference type="GO" id="GO:0007165">
    <property type="term" value="P:signal transduction"/>
    <property type="evidence" value="ECO:0007669"/>
    <property type="project" value="UniProtKB-KW"/>
</dbReference>
<keyword evidence="6 10" id="KW-1133">Transmembrane helix</keyword>
<accession>A0A6G1LPT3</accession>
<dbReference type="GO" id="GO:0005886">
    <property type="term" value="C:plasma membrane"/>
    <property type="evidence" value="ECO:0007669"/>
    <property type="project" value="UniProtKB-SubCell"/>
</dbReference>
<evidence type="ECO:0000256" key="7">
    <source>
        <dbReference type="ARBA" id="ARBA00023136"/>
    </source>
</evidence>
<keyword evidence="11" id="KW-0175">Coiled coil</keyword>
<sequence>MICLETQYLNINRILLLLLGLWPYQRSLLTKVQLILFVGIVTTFTICQFTTLITSECTLDFIFKVLSSAFFCSCLLIKYNSFWINADVLRSSLKQLQDVYNEINDENEIAIIQKYGNKAKTITILLLTLGMFCVLIFILLQMWPYIHDIVLTNKSLSVYHSVYFEIELFIDKEKYFYIFMLLYYSASCVGALAIIGTGTMLITYFQHTCAMFSIASYRIEQAISILQKNNLKNERKSCEEIIRAVNIHCKAMALCHFLMSNFVGSYFLLIMAGMISLSSNLLRIVSLNNNMEQLVISIILVIILYVYLFVSNHVGQEIMDHNDYVFVTVYNVNWYMAPLHIQRMILFLLQRGTKSFNLNLGGIFVPSMKSAASLTSTSISYFTVLYSTRQN</sequence>
<comment type="caution">
    <text evidence="10">Lacks conserved residue(s) required for the propagation of feature annotation.</text>
</comment>
<evidence type="ECO:0000256" key="8">
    <source>
        <dbReference type="ARBA" id="ARBA00023170"/>
    </source>
</evidence>
<dbReference type="GO" id="GO:0004984">
    <property type="term" value="F:olfactory receptor activity"/>
    <property type="evidence" value="ECO:0007669"/>
    <property type="project" value="InterPro"/>
</dbReference>
<keyword evidence="8 10" id="KW-0675">Receptor</keyword>
<comment type="similarity">
    <text evidence="10">Belongs to the insect chemoreceptor superfamily. Heteromeric odorant receptor channel (TC 1.A.69) family.</text>
</comment>
<dbReference type="InterPro" id="IPR004117">
    <property type="entry name" value="7tm6_olfct_rcpt"/>
</dbReference>
<evidence type="ECO:0000256" key="3">
    <source>
        <dbReference type="ARBA" id="ARBA00022606"/>
    </source>
</evidence>
<feature type="transmembrane region" description="Helical" evidence="10">
    <location>
        <begin position="124"/>
        <end position="146"/>
    </location>
</feature>
<reference evidence="12 13" key="1">
    <citation type="submission" date="2019-08" db="EMBL/GenBank/DDBJ databases">
        <title>High quality draft denovo assembly of Nylanderia fulva.</title>
        <authorList>
            <person name="Vargo E.L."/>
            <person name="Tarone A.M."/>
            <person name="Konganti K.R."/>
        </authorList>
    </citation>
    <scope>NUCLEOTIDE SEQUENCE [LARGE SCALE GENOMIC DNA]</scope>
    <source>
        <strain evidence="12">TAMU-Nful-2015</strain>
        <tissue evidence="12">Whole body</tissue>
    </source>
</reference>
<evidence type="ECO:0000256" key="6">
    <source>
        <dbReference type="ARBA" id="ARBA00022989"/>
    </source>
</evidence>
<name>A0A6G1LPT3_9HYME</name>
<evidence type="ECO:0000256" key="4">
    <source>
        <dbReference type="ARBA" id="ARBA00022692"/>
    </source>
</evidence>
<comment type="subcellular location">
    <subcellularLocation>
        <location evidence="1 10">Cell membrane</location>
        <topology evidence="1 10">Multi-pass membrane protein</topology>
    </subcellularLocation>
</comment>
<comment type="caution">
    <text evidence="12">The sequence shown here is derived from an EMBL/GenBank/DDBJ whole genome shotgun (WGS) entry which is preliminary data.</text>
</comment>
<gene>
    <name evidence="12" type="primary">Or-290</name>
    <name evidence="12" type="synonym">Nful_v1.0-Or-290</name>
    <name evidence="12" type="ORF">NFUL_NFUL000404</name>
</gene>
<keyword evidence="13" id="KW-1185">Reference proteome</keyword>
<protein>
    <recommendedName>
        <fullName evidence="10">Odorant receptor</fullName>
    </recommendedName>
</protein>
<keyword evidence="9 10" id="KW-0807">Transducer</keyword>
<evidence type="ECO:0000256" key="11">
    <source>
        <dbReference type="SAM" id="Coils"/>
    </source>
</evidence>
<dbReference type="PANTHER" id="PTHR21137:SF35">
    <property type="entry name" value="ODORANT RECEPTOR 19A-RELATED"/>
    <property type="match status" value="1"/>
</dbReference>
<dbReference type="EMBL" id="SGBU01000008">
    <property type="protein sequence ID" value="KAF3054244.1"/>
    <property type="molecule type" value="Genomic_DNA"/>
</dbReference>
<dbReference type="OrthoDB" id="7543708at2759"/>
<dbReference type="GO" id="GO:0005549">
    <property type="term" value="F:odorant binding"/>
    <property type="evidence" value="ECO:0007669"/>
    <property type="project" value="InterPro"/>
</dbReference>
<evidence type="ECO:0000313" key="12">
    <source>
        <dbReference type="EMBL" id="KAF3054244.1"/>
    </source>
</evidence>
<feature type="transmembrane region" description="Helical" evidence="10">
    <location>
        <begin position="34"/>
        <end position="55"/>
    </location>
</feature>
<keyword evidence="3 10" id="KW-0716">Sensory transduction</keyword>
<evidence type="ECO:0000256" key="2">
    <source>
        <dbReference type="ARBA" id="ARBA00022475"/>
    </source>
</evidence>
<organism evidence="12 13">
    <name type="scientific">Nylanderia fulva</name>
    <dbReference type="NCBI Taxonomy" id="613905"/>
    <lineage>
        <taxon>Eukaryota</taxon>
        <taxon>Metazoa</taxon>
        <taxon>Ecdysozoa</taxon>
        <taxon>Arthropoda</taxon>
        <taxon>Hexapoda</taxon>
        <taxon>Insecta</taxon>
        <taxon>Pterygota</taxon>
        <taxon>Neoptera</taxon>
        <taxon>Endopterygota</taxon>
        <taxon>Hymenoptera</taxon>
        <taxon>Apocrita</taxon>
        <taxon>Aculeata</taxon>
        <taxon>Formicoidea</taxon>
        <taxon>Formicidae</taxon>
        <taxon>Formicinae</taxon>
        <taxon>Nylanderia</taxon>
    </lineage>
</organism>